<keyword evidence="1" id="KW-0732">Signal</keyword>
<dbReference type="AlphaFoldDB" id="A0A9W7AYR1"/>
<dbReference type="InterPro" id="IPR017946">
    <property type="entry name" value="PLC-like_Pdiesterase_TIM-brl"/>
</dbReference>
<feature type="chain" id="PRO_5040924911" description="PLC-like phosphodiesterase" evidence="1">
    <location>
        <begin position="16"/>
        <end position="271"/>
    </location>
</feature>
<evidence type="ECO:0000256" key="1">
    <source>
        <dbReference type="SAM" id="SignalP"/>
    </source>
</evidence>
<dbReference type="EMBL" id="BLQM01000288">
    <property type="protein sequence ID" value="GMH80742.1"/>
    <property type="molecule type" value="Genomic_DNA"/>
</dbReference>
<feature type="signal peptide" evidence="1">
    <location>
        <begin position="1"/>
        <end position="15"/>
    </location>
</feature>
<evidence type="ECO:0000313" key="2">
    <source>
        <dbReference type="EMBL" id="GMH80742.1"/>
    </source>
</evidence>
<accession>A0A9W7AYR1</accession>
<dbReference type="PROSITE" id="PS50007">
    <property type="entry name" value="PIPLC_X_DOMAIN"/>
    <property type="match status" value="1"/>
</dbReference>
<name>A0A9W7AYR1_9STRA</name>
<comment type="caution">
    <text evidence="2">The sequence shown here is derived from an EMBL/GenBank/DDBJ whole genome shotgun (WGS) entry which is preliminary data.</text>
</comment>
<gene>
    <name evidence="2" type="ORF">TL16_g08676</name>
</gene>
<evidence type="ECO:0008006" key="4">
    <source>
        <dbReference type="Google" id="ProtNLM"/>
    </source>
</evidence>
<dbReference type="Gene3D" id="3.20.20.190">
    <property type="entry name" value="Phosphatidylinositol (PI) phosphodiesterase"/>
    <property type="match status" value="1"/>
</dbReference>
<protein>
    <recommendedName>
        <fullName evidence="4">PLC-like phosphodiesterase</fullName>
    </recommendedName>
</protein>
<dbReference type="GO" id="GO:0008081">
    <property type="term" value="F:phosphoric diester hydrolase activity"/>
    <property type="evidence" value="ECO:0007669"/>
    <property type="project" value="InterPro"/>
</dbReference>
<proteinExistence type="predicted"/>
<organism evidence="2 3">
    <name type="scientific">Triparma laevis f. inornata</name>
    <dbReference type="NCBI Taxonomy" id="1714386"/>
    <lineage>
        <taxon>Eukaryota</taxon>
        <taxon>Sar</taxon>
        <taxon>Stramenopiles</taxon>
        <taxon>Ochrophyta</taxon>
        <taxon>Bolidophyceae</taxon>
        <taxon>Parmales</taxon>
        <taxon>Triparmaceae</taxon>
        <taxon>Triparma</taxon>
    </lineage>
</organism>
<evidence type="ECO:0000313" key="3">
    <source>
        <dbReference type="Proteomes" id="UP001162640"/>
    </source>
</evidence>
<reference evidence="3" key="1">
    <citation type="journal article" date="2023" name="Commun. Biol.">
        <title>Genome analysis of Parmales, the sister group of diatoms, reveals the evolutionary specialization of diatoms from phago-mixotrophs to photoautotrophs.</title>
        <authorList>
            <person name="Ban H."/>
            <person name="Sato S."/>
            <person name="Yoshikawa S."/>
            <person name="Yamada K."/>
            <person name="Nakamura Y."/>
            <person name="Ichinomiya M."/>
            <person name="Sato N."/>
            <person name="Blanc-Mathieu R."/>
            <person name="Endo H."/>
            <person name="Kuwata A."/>
            <person name="Ogata H."/>
        </authorList>
    </citation>
    <scope>NUCLEOTIDE SEQUENCE [LARGE SCALE GENOMIC DNA]</scope>
</reference>
<dbReference type="SUPFAM" id="SSF51695">
    <property type="entry name" value="PLC-like phosphodiesterases"/>
    <property type="match status" value="1"/>
</dbReference>
<dbReference type="GO" id="GO:0006629">
    <property type="term" value="P:lipid metabolic process"/>
    <property type="evidence" value="ECO:0007669"/>
    <property type="project" value="InterPro"/>
</dbReference>
<sequence length="271" mass="29270">MLLLVSGTFSGIVIAVDDAVNDLKFSEYAHILAHHAPSIYAPFFPTTTSPLTTSSSLENFVLSNAITNQRSATNSNGTLVDLLDSGARAMDMRMFVKADGSVIFHHGVLVTIDTPLETLIADADAWLSEHPTELITFNMWQCEVAVPGGDPFKCGNQVGRVLAENNVHTVSDCSTLSNCTVGQMKEAGARFNGGALVAIFPVGENGETSGLSTGEACSLANFDPSVTCWELQSHAIEEQQKIRNLLVCMFQFIICDDSRFDRFQNAGNAHY</sequence>
<dbReference type="Proteomes" id="UP001162640">
    <property type="component" value="Unassembled WGS sequence"/>
</dbReference>